<feature type="transmembrane region" description="Helical" evidence="5">
    <location>
        <begin position="6"/>
        <end position="25"/>
    </location>
</feature>
<feature type="transmembrane region" description="Helical" evidence="5">
    <location>
        <begin position="126"/>
        <end position="145"/>
    </location>
</feature>
<evidence type="ECO:0000256" key="1">
    <source>
        <dbReference type="ARBA" id="ARBA00004141"/>
    </source>
</evidence>
<keyword evidence="7" id="KW-1185">Reference proteome</keyword>
<dbReference type="EMBL" id="BAABRP010000002">
    <property type="protein sequence ID" value="GAA5512305.1"/>
    <property type="molecule type" value="Genomic_DNA"/>
</dbReference>
<evidence type="ECO:0000313" key="7">
    <source>
        <dbReference type="Proteomes" id="UP001401887"/>
    </source>
</evidence>
<dbReference type="Proteomes" id="UP001401887">
    <property type="component" value="Unassembled WGS sequence"/>
</dbReference>
<keyword evidence="2 5" id="KW-0812">Transmembrane</keyword>
<gene>
    <name evidence="6" type="ORF">Dcar01_01019</name>
</gene>
<feature type="transmembrane region" description="Helical" evidence="5">
    <location>
        <begin position="215"/>
        <end position="233"/>
    </location>
</feature>
<dbReference type="InterPro" id="IPR003689">
    <property type="entry name" value="ZIP"/>
</dbReference>
<sequence>MPNVLPILEFTLIPVAATLLGGVWATFRVPSALTRSAFQHLAAGVVMAAVAGELLPEITAQHRPSGLILGFALGVVVMLVLRQFTERLEERAGSGNLGLIAAVGLDTFIDGLLIGVGFAAGPTVGVLLVVALTLELLFLGLSVAAELAQSGASRGRTIGTVAGLTLALLVGATLGGSLLSGVQDFTLEVVMAFGAAALLYLVTEELLVEAHEVRETALITAMFPLGFLTLLVIEQLV</sequence>
<comment type="subcellular location">
    <subcellularLocation>
        <location evidence="1">Membrane</location>
        <topology evidence="1">Multi-pass membrane protein</topology>
    </subcellularLocation>
</comment>
<dbReference type="RefSeq" id="WP_345461942.1">
    <property type="nucleotide sequence ID" value="NZ_BAABRP010000002.1"/>
</dbReference>
<feature type="transmembrane region" description="Helical" evidence="5">
    <location>
        <begin position="185"/>
        <end position="203"/>
    </location>
</feature>
<evidence type="ECO:0000256" key="2">
    <source>
        <dbReference type="ARBA" id="ARBA00022692"/>
    </source>
</evidence>
<comment type="caution">
    <text evidence="6">The sequence shown here is derived from an EMBL/GenBank/DDBJ whole genome shotgun (WGS) entry which is preliminary data.</text>
</comment>
<evidence type="ECO:0000313" key="6">
    <source>
        <dbReference type="EMBL" id="GAA5512305.1"/>
    </source>
</evidence>
<evidence type="ECO:0008006" key="8">
    <source>
        <dbReference type="Google" id="ProtNLM"/>
    </source>
</evidence>
<reference evidence="6 7" key="1">
    <citation type="submission" date="2024-02" db="EMBL/GenBank/DDBJ databases">
        <title>Deinococcus carri NBRC 110142.</title>
        <authorList>
            <person name="Ichikawa N."/>
            <person name="Katano-Makiyama Y."/>
            <person name="Hidaka K."/>
        </authorList>
    </citation>
    <scope>NUCLEOTIDE SEQUENCE [LARGE SCALE GENOMIC DNA]</scope>
    <source>
        <strain evidence="6 7">NBRC 110142</strain>
    </source>
</reference>
<keyword evidence="4 5" id="KW-0472">Membrane</keyword>
<feature type="transmembrane region" description="Helical" evidence="5">
    <location>
        <begin position="157"/>
        <end position="179"/>
    </location>
</feature>
<organism evidence="6 7">
    <name type="scientific">Deinococcus carri</name>
    <dbReference type="NCBI Taxonomy" id="1211323"/>
    <lineage>
        <taxon>Bacteria</taxon>
        <taxon>Thermotogati</taxon>
        <taxon>Deinococcota</taxon>
        <taxon>Deinococci</taxon>
        <taxon>Deinococcales</taxon>
        <taxon>Deinococcaceae</taxon>
        <taxon>Deinococcus</taxon>
    </lineage>
</organism>
<dbReference type="Pfam" id="PF02535">
    <property type="entry name" value="Zip"/>
    <property type="match status" value="1"/>
</dbReference>
<protein>
    <recommendedName>
        <fullName evidence="8">Transporter</fullName>
    </recommendedName>
</protein>
<feature type="transmembrane region" description="Helical" evidence="5">
    <location>
        <begin position="67"/>
        <end position="85"/>
    </location>
</feature>
<evidence type="ECO:0000256" key="5">
    <source>
        <dbReference type="SAM" id="Phobius"/>
    </source>
</evidence>
<feature type="transmembrane region" description="Helical" evidence="5">
    <location>
        <begin position="37"/>
        <end position="55"/>
    </location>
</feature>
<name>A0ABP9W684_9DEIO</name>
<proteinExistence type="predicted"/>
<feature type="transmembrane region" description="Helical" evidence="5">
    <location>
        <begin position="97"/>
        <end position="120"/>
    </location>
</feature>
<evidence type="ECO:0000256" key="3">
    <source>
        <dbReference type="ARBA" id="ARBA00022989"/>
    </source>
</evidence>
<evidence type="ECO:0000256" key="4">
    <source>
        <dbReference type="ARBA" id="ARBA00023136"/>
    </source>
</evidence>
<keyword evidence="3 5" id="KW-1133">Transmembrane helix</keyword>
<accession>A0ABP9W684</accession>